<protein>
    <recommendedName>
        <fullName evidence="5">Ribonuclease VapC</fullName>
        <shortName evidence="5">RNase VapC</shortName>
        <ecNumber evidence="5">3.1.-.-</ecNumber>
    </recommendedName>
    <alternativeName>
        <fullName evidence="5">Toxin VapC</fullName>
    </alternativeName>
</protein>
<dbReference type="Gene3D" id="3.40.50.1010">
    <property type="entry name" value="5'-nuclease"/>
    <property type="match status" value="1"/>
</dbReference>
<dbReference type="InterPro" id="IPR029060">
    <property type="entry name" value="PIN-like_dom_sf"/>
</dbReference>
<keyword evidence="5" id="KW-0460">Magnesium</keyword>
<dbReference type="InterPro" id="IPR022907">
    <property type="entry name" value="VapC_family"/>
</dbReference>
<dbReference type="EC" id="3.1.-.-" evidence="5"/>
<organism evidence="7 8">
    <name type="scientific">Thauera phenylacetica B4P</name>
    <dbReference type="NCBI Taxonomy" id="1234382"/>
    <lineage>
        <taxon>Bacteria</taxon>
        <taxon>Pseudomonadati</taxon>
        <taxon>Pseudomonadota</taxon>
        <taxon>Betaproteobacteria</taxon>
        <taxon>Rhodocyclales</taxon>
        <taxon>Zoogloeaceae</taxon>
        <taxon>Thauera</taxon>
    </lineage>
</organism>
<comment type="function">
    <text evidence="5">Toxic component of a toxin-antitoxin (TA) system. An RNase.</text>
</comment>
<comment type="caution">
    <text evidence="7">The sequence shown here is derived from an EMBL/GenBank/DDBJ whole genome shotgun (WGS) entry which is preliminary data.</text>
</comment>
<dbReference type="EMBL" id="AMXF01000062">
    <property type="protein sequence ID" value="ENO97156.1"/>
    <property type="molecule type" value="Genomic_DNA"/>
</dbReference>
<dbReference type="InterPro" id="IPR002716">
    <property type="entry name" value="PIN_dom"/>
</dbReference>
<keyword evidence="3 5" id="KW-0479">Metal-binding</keyword>
<keyword evidence="4 5" id="KW-0378">Hydrolase</keyword>
<dbReference type="OrthoDB" id="9811788at2"/>
<feature type="binding site" evidence="5">
    <location>
        <position position="86"/>
    </location>
    <ligand>
        <name>Mg(2+)</name>
        <dbReference type="ChEBI" id="CHEBI:18420"/>
    </ligand>
</feature>
<evidence type="ECO:0000256" key="1">
    <source>
        <dbReference type="ARBA" id="ARBA00022649"/>
    </source>
</evidence>
<sequence>MILVDTSIWIDHLRGSDEHLSGLLAAGRVLMHPCVLGEVALGNLKNRAAVLGAMSDLPLAAAATDDEVLRFIDARSLFGLGIGYIDAHLLAAVMLAPGTRLWTRDRRLGAASARLGLAYALAH</sequence>
<comment type="cofactor">
    <cofactor evidence="5">
        <name>Mg(2+)</name>
        <dbReference type="ChEBI" id="CHEBI:18420"/>
    </cofactor>
</comment>
<keyword evidence="5" id="KW-0800">Toxin</keyword>
<dbReference type="SUPFAM" id="SSF88723">
    <property type="entry name" value="PIN domain-like"/>
    <property type="match status" value="1"/>
</dbReference>
<keyword evidence="2 5" id="KW-0540">Nuclease</keyword>
<name>N6YS63_9RHOO</name>
<evidence type="ECO:0000256" key="5">
    <source>
        <dbReference type="HAMAP-Rule" id="MF_00265"/>
    </source>
</evidence>
<dbReference type="Pfam" id="PF01850">
    <property type="entry name" value="PIN"/>
    <property type="match status" value="1"/>
</dbReference>
<dbReference type="Proteomes" id="UP000013047">
    <property type="component" value="Unassembled WGS sequence"/>
</dbReference>
<dbReference type="GO" id="GO:0090729">
    <property type="term" value="F:toxin activity"/>
    <property type="evidence" value="ECO:0007669"/>
    <property type="project" value="UniProtKB-KW"/>
</dbReference>
<evidence type="ECO:0000256" key="2">
    <source>
        <dbReference type="ARBA" id="ARBA00022722"/>
    </source>
</evidence>
<evidence type="ECO:0000259" key="6">
    <source>
        <dbReference type="Pfam" id="PF01850"/>
    </source>
</evidence>
<feature type="binding site" evidence="5">
    <location>
        <position position="5"/>
    </location>
    <ligand>
        <name>Mg(2+)</name>
        <dbReference type="ChEBI" id="CHEBI:18420"/>
    </ligand>
</feature>
<evidence type="ECO:0000313" key="8">
    <source>
        <dbReference type="Proteomes" id="UP000013047"/>
    </source>
</evidence>
<dbReference type="GO" id="GO:0016787">
    <property type="term" value="F:hydrolase activity"/>
    <property type="evidence" value="ECO:0007669"/>
    <property type="project" value="UniProtKB-KW"/>
</dbReference>
<evidence type="ECO:0000313" key="7">
    <source>
        <dbReference type="EMBL" id="ENO97156.1"/>
    </source>
</evidence>
<reference evidence="7 8" key="1">
    <citation type="submission" date="2012-09" db="EMBL/GenBank/DDBJ databases">
        <title>Draft Genome Sequences of 6 Strains from Genus Thauera.</title>
        <authorList>
            <person name="Liu B."/>
            <person name="Shapleigh J.P."/>
            <person name="Frostegard A.H."/>
        </authorList>
    </citation>
    <scope>NUCLEOTIDE SEQUENCE [LARGE SCALE GENOMIC DNA]</scope>
    <source>
        <strain evidence="7 8">B4P</strain>
    </source>
</reference>
<dbReference type="GO" id="GO:0004540">
    <property type="term" value="F:RNA nuclease activity"/>
    <property type="evidence" value="ECO:0007669"/>
    <property type="project" value="InterPro"/>
</dbReference>
<dbReference type="RefSeq" id="WP_004362180.1">
    <property type="nucleotide sequence ID" value="NZ_AMXF01000062.1"/>
</dbReference>
<dbReference type="AlphaFoldDB" id="N6YS63"/>
<evidence type="ECO:0000256" key="3">
    <source>
        <dbReference type="ARBA" id="ARBA00022723"/>
    </source>
</evidence>
<evidence type="ECO:0000256" key="4">
    <source>
        <dbReference type="ARBA" id="ARBA00022801"/>
    </source>
</evidence>
<proteinExistence type="inferred from homology"/>
<dbReference type="GO" id="GO:0000287">
    <property type="term" value="F:magnesium ion binding"/>
    <property type="evidence" value="ECO:0007669"/>
    <property type="project" value="UniProtKB-UniRule"/>
</dbReference>
<keyword evidence="8" id="KW-1185">Reference proteome</keyword>
<accession>N6YS63</accession>
<gene>
    <name evidence="5" type="primary">vapC</name>
    <name evidence="7" type="ORF">C667_10360</name>
</gene>
<keyword evidence="1 5" id="KW-1277">Toxin-antitoxin system</keyword>
<feature type="domain" description="PIN" evidence="6">
    <location>
        <begin position="2"/>
        <end position="109"/>
    </location>
</feature>
<dbReference type="HAMAP" id="MF_00265">
    <property type="entry name" value="VapC_Nob1"/>
    <property type="match status" value="1"/>
</dbReference>
<comment type="similarity">
    <text evidence="5">Belongs to the PINc/VapC protein family.</text>
</comment>